<keyword evidence="2" id="KW-1133">Transmembrane helix</keyword>
<name>A0ABT2BBC7_9ACTN</name>
<dbReference type="Proteomes" id="UP001205612">
    <property type="component" value="Unassembled WGS sequence"/>
</dbReference>
<evidence type="ECO:0000256" key="2">
    <source>
        <dbReference type="SAM" id="Phobius"/>
    </source>
</evidence>
<keyword evidence="2" id="KW-0812">Transmembrane</keyword>
<evidence type="ECO:0000313" key="3">
    <source>
        <dbReference type="EMBL" id="MCS0605828.1"/>
    </source>
</evidence>
<feature type="transmembrane region" description="Helical" evidence="2">
    <location>
        <begin position="55"/>
        <end position="73"/>
    </location>
</feature>
<evidence type="ECO:0000256" key="1">
    <source>
        <dbReference type="SAM" id="MobiDB-lite"/>
    </source>
</evidence>
<comment type="caution">
    <text evidence="3">The sequence shown here is derived from an EMBL/GenBank/DDBJ whole genome shotgun (WGS) entry which is preliminary data.</text>
</comment>
<gene>
    <name evidence="3" type="ORF">NX794_32180</name>
</gene>
<sequence>MNDYGDSGTTTAPAGVEDRLRAALAARARSVGPSDLRPRRPPTGPPGPRLRLRHAVAGVLALAAVVALVLLTAHKDTPRPTEPAHSPHPAVSTPPPARPSAASPTPNPSPTPTPQFP</sequence>
<evidence type="ECO:0000313" key="4">
    <source>
        <dbReference type="Proteomes" id="UP001205612"/>
    </source>
</evidence>
<reference evidence="3 4" key="1">
    <citation type="submission" date="2022-08" db="EMBL/GenBank/DDBJ databases">
        <authorList>
            <person name="Somphong A."/>
            <person name="Phongsopitanun W."/>
        </authorList>
    </citation>
    <scope>NUCLEOTIDE SEQUENCE [LARGE SCALE GENOMIC DNA]</scope>
    <source>
        <strain evidence="3 4">LP11</strain>
    </source>
</reference>
<keyword evidence="4" id="KW-1185">Reference proteome</keyword>
<keyword evidence="2" id="KW-0472">Membrane</keyword>
<dbReference type="RefSeq" id="WP_258783194.1">
    <property type="nucleotide sequence ID" value="NZ_JANUGP010000038.1"/>
</dbReference>
<feature type="compositionally biased region" description="Pro residues" evidence="1">
    <location>
        <begin position="105"/>
        <end position="117"/>
    </location>
</feature>
<protein>
    <submittedName>
        <fullName evidence="3">Uncharacterized protein</fullName>
    </submittedName>
</protein>
<feature type="region of interest" description="Disordered" evidence="1">
    <location>
        <begin position="25"/>
        <end position="51"/>
    </location>
</feature>
<organism evidence="3 4">
    <name type="scientific">Streptomyces pyxinicus</name>
    <dbReference type="NCBI Taxonomy" id="2970331"/>
    <lineage>
        <taxon>Bacteria</taxon>
        <taxon>Bacillati</taxon>
        <taxon>Actinomycetota</taxon>
        <taxon>Actinomycetes</taxon>
        <taxon>Kitasatosporales</taxon>
        <taxon>Streptomycetaceae</taxon>
        <taxon>Streptomyces</taxon>
    </lineage>
</organism>
<dbReference type="EMBL" id="JANUGP010000038">
    <property type="protein sequence ID" value="MCS0605828.1"/>
    <property type="molecule type" value="Genomic_DNA"/>
</dbReference>
<proteinExistence type="predicted"/>
<accession>A0ABT2BBC7</accession>
<feature type="region of interest" description="Disordered" evidence="1">
    <location>
        <begin position="76"/>
        <end position="117"/>
    </location>
</feature>